<dbReference type="InterPro" id="IPR023035">
    <property type="entry name" value="Ribosomal_uS9_bac/plastid"/>
</dbReference>
<dbReference type="PANTHER" id="PTHR21569:SF1">
    <property type="entry name" value="SMALL RIBOSOMAL SUBUNIT PROTEIN US9M"/>
    <property type="match status" value="1"/>
</dbReference>
<evidence type="ECO:0000256" key="3">
    <source>
        <dbReference type="ARBA" id="ARBA00023274"/>
    </source>
</evidence>
<dbReference type="InterPro" id="IPR020568">
    <property type="entry name" value="Ribosomal_Su5_D2-typ_SF"/>
</dbReference>
<evidence type="ECO:0000256" key="4">
    <source>
        <dbReference type="RuleBase" id="RU003815"/>
    </source>
</evidence>
<dbReference type="PROSITE" id="PS00360">
    <property type="entry name" value="RIBOSOMAL_S9"/>
    <property type="match status" value="1"/>
</dbReference>
<dbReference type="Proteomes" id="UP000231162">
    <property type="component" value="Unassembled WGS sequence"/>
</dbReference>
<reference evidence="8" key="1">
    <citation type="submission" date="2017-09" db="EMBL/GenBank/DDBJ databases">
        <title>Depth-based differentiation of microbial function through sediment-hosted aquifers and enrichment of novel symbionts in the deep terrestrial subsurface.</title>
        <authorList>
            <person name="Probst A.J."/>
            <person name="Ladd B."/>
            <person name="Jarett J.K."/>
            <person name="Geller-Mcgrath D.E."/>
            <person name="Sieber C.M.K."/>
            <person name="Emerson J.B."/>
            <person name="Anantharaman K."/>
            <person name="Thomas B.C."/>
            <person name="Malmstrom R."/>
            <person name="Stieglmeier M."/>
            <person name="Klingl A."/>
            <person name="Woyke T."/>
            <person name="Ryan C.M."/>
            <person name="Banfield J.F."/>
        </authorList>
    </citation>
    <scope>NUCLEOTIDE SEQUENCE [LARGE SCALE GENOMIC DNA]</scope>
</reference>
<comment type="caution">
    <text evidence="7">The sequence shown here is derived from an EMBL/GenBank/DDBJ whole genome shotgun (WGS) entry which is preliminary data.</text>
</comment>
<sequence length="128" mass="14542">MKDVTKNSLYYTSLGRRKRSHAVVQLKKGTGLTYINGKIREEVQLFNTPLDLVGENGKWDIVAFVRGGGITGQTESIRLGVARALILINQDFKTTLRKAGYVTRDAREKERKKPGLKRARRAPQWSKR</sequence>
<gene>
    <name evidence="7" type="ORF">COT79_02125</name>
</gene>
<dbReference type="NCBIfam" id="NF001099">
    <property type="entry name" value="PRK00132.1"/>
    <property type="match status" value="1"/>
</dbReference>
<dbReference type="GO" id="GO:0005737">
    <property type="term" value="C:cytoplasm"/>
    <property type="evidence" value="ECO:0007669"/>
    <property type="project" value="UniProtKB-ARBA"/>
</dbReference>
<evidence type="ECO:0000256" key="5">
    <source>
        <dbReference type="RuleBase" id="RU003816"/>
    </source>
</evidence>
<proteinExistence type="inferred from homology"/>
<dbReference type="PANTHER" id="PTHR21569">
    <property type="entry name" value="RIBOSOMAL PROTEIN S9"/>
    <property type="match status" value="1"/>
</dbReference>
<dbReference type="InterPro" id="IPR014721">
    <property type="entry name" value="Ribsml_uS5_D2-typ_fold_subgr"/>
</dbReference>
<feature type="region of interest" description="Disordered" evidence="6">
    <location>
        <begin position="104"/>
        <end position="128"/>
    </location>
</feature>
<name>A0A2M6R8V0_9BACT</name>
<dbReference type="FunFam" id="3.30.230.10:FF:000001">
    <property type="entry name" value="30S ribosomal protein S9"/>
    <property type="match status" value="1"/>
</dbReference>
<comment type="similarity">
    <text evidence="1 4">Belongs to the universal ribosomal protein uS9 family.</text>
</comment>
<dbReference type="GO" id="GO:0006412">
    <property type="term" value="P:translation"/>
    <property type="evidence" value="ECO:0007669"/>
    <property type="project" value="InterPro"/>
</dbReference>
<keyword evidence="2 4" id="KW-0689">Ribosomal protein</keyword>
<accession>A0A2M6R8V0</accession>
<protein>
    <recommendedName>
        <fullName evidence="5">30S ribosomal protein S9</fullName>
    </recommendedName>
</protein>
<keyword evidence="3 4" id="KW-0687">Ribonucleoprotein</keyword>
<dbReference type="InterPro" id="IPR000754">
    <property type="entry name" value="Ribosomal_uS9"/>
</dbReference>
<dbReference type="EMBL" id="PEZX01000029">
    <property type="protein sequence ID" value="PIS06936.1"/>
    <property type="molecule type" value="Genomic_DNA"/>
</dbReference>
<dbReference type="GO" id="GO:0003723">
    <property type="term" value="F:RNA binding"/>
    <property type="evidence" value="ECO:0007669"/>
    <property type="project" value="TreeGrafter"/>
</dbReference>
<evidence type="ECO:0000256" key="2">
    <source>
        <dbReference type="ARBA" id="ARBA00022980"/>
    </source>
</evidence>
<organism evidence="7 8">
    <name type="scientific">Candidatus Berkelbacteria bacterium CG10_big_fil_rev_8_21_14_0_10_43_14</name>
    <dbReference type="NCBI Taxonomy" id="1974515"/>
    <lineage>
        <taxon>Bacteria</taxon>
        <taxon>Candidatus Berkelbacteria</taxon>
    </lineage>
</organism>
<dbReference type="Gene3D" id="3.30.230.10">
    <property type="match status" value="1"/>
</dbReference>
<dbReference type="SUPFAM" id="SSF54211">
    <property type="entry name" value="Ribosomal protein S5 domain 2-like"/>
    <property type="match status" value="1"/>
</dbReference>
<dbReference type="GO" id="GO:0003735">
    <property type="term" value="F:structural constituent of ribosome"/>
    <property type="evidence" value="ECO:0007669"/>
    <property type="project" value="InterPro"/>
</dbReference>
<evidence type="ECO:0000256" key="6">
    <source>
        <dbReference type="SAM" id="MobiDB-lite"/>
    </source>
</evidence>
<evidence type="ECO:0000256" key="1">
    <source>
        <dbReference type="ARBA" id="ARBA00005251"/>
    </source>
</evidence>
<evidence type="ECO:0000313" key="8">
    <source>
        <dbReference type="Proteomes" id="UP000231162"/>
    </source>
</evidence>
<dbReference type="Pfam" id="PF00380">
    <property type="entry name" value="Ribosomal_S9"/>
    <property type="match status" value="1"/>
</dbReference>
<feature type="compositionally biased region" description="Basic residues" evidence="6">
    <location>
        <begin position="114"/>
        <end position="128"/>
    </location>
</feature>
<feature type="compositionally biased region" description="Basic and acidic residues" evidence="6">
    <location>
        <begin position="104"/>
        <end position="113"/>
    </location>
</feature>
<evidence type="ECO:0000313" key="7">
    <source>
        <dbReference type="EMBL" id="PIS06936.1"/>
    </source>
</evidence>
<dbReference type="GO" id="GO:0015935">
    <property type="term" value="C:small ribosomal subunit"/>
    <property type="evidence" value="ECO:0007669"/>
    <property type="project" value="UniProtKB-ARBA"/>
</dbReference>
<dbReference type="InterPro" id="IPR020574">
    <property type="entry name" value="Ribosomal_uS9_CS"/>
</dbReference>
<dbReference type="AlphaFoldDB" id="A0A2M6R8V0"/>